<dbReference type="InterPro" id="IPR036388">
    <property type="entry name" value="WH-like_DNA-bd_sf"/>
</dbReference>
<keyword evidence="2" id="KW-0805">Transcription regulation</keyword>
<dbReference type="InterPro" id="IPR005119">
    <property type="entry name" value="LysR_subst-bd"/>
</dbReference>
<evidence type="ECO:0000313" key="6">
    <source>
        <dbReference type="EMBL" id="GAA2351102.1"/>
    </source>
</evidence>
<accession>A0ABN3GII1</accession>
<organism evidence="6 7">
    <name type="scientific">Saccharopolyspora halophila</name>
    <dbReference type="NCBI Taxonomy" id="405551"/>
    <lineage>
        <taxon>Bacteria</taxon>
        <taxon>Bacillati</taxon>
        <taxon>Actinomycetota</taxon>
        <taxon>Actinomycetes</taxon>
        <taxon>Pseudonocardiales</taxon>
        <taxon>Pseudonocardiaceae</taxon>
        <taxon>Saccharopolyspora</taxon>
    </lineage>
</organism>
<dbReference type="Pfam" id="PF00126">
    <property type="entry name" value="HTH_1"/>
    <property type="match status" value="1"/>
</dbReference>
<keyword evidence="7" id="KW-1185">Reference proteome</keyword>
<evidence type="ECO:0000256" key="4">
    <source>
        <dbReference type="ARBA" id="ARBA00023163"/>
    </source>
</evidence>
<evidence type="ECO:0000256" key="2">
    <source>
        <dbReference type="ARBA" id="ARBA00023015"/>
    </source>
</evidence>
<dbReference type="SUPFAM" id="SSF46785">
    <property type="entry name" value="Winged helix' DNA-binding domain"/>
    <property type="match status" value="1"/>
</dbReference>
<dbReference type="PRINTS" id="PR00039">
    <property type="entry name" value="HTHLYSR"/>
</dbReference>
<feature type="domain" description="HTH lysR-type" evidence="5">
    <location>
        <begin position="9"/>
        <end position="66"/>
    </location>
</feature>
<comment type="similarity">
    <text evidence="1">Belongs to the LysR transcriptional regulatory family.</text>
</comment>
<dbReference type="Gene3D" id="1.10.10.10">
    <property type="entry name" value="Winged helix-like DNA-binding domain superfamily/Winged helix DNA-binding domain"/>
    <property type="match status" value="1"/>
</dbReference>
<dbReference type="SUPFAM" id="SSF53850">
    <property type="entry name" value="Periplasmic binding protein-like II"/>
    <property type="match status" value="1"/>
</dbReference>
<protein>
    <submittedName>
        <fullName evidence="6">LysR family transcriptional regulator</fullName>
    </submittedName>
</protein>
<dbReference type="EMBL" id="BAAARA010000009">
    <property type="protein sequence ID" value="GAA2351102.1"/>
    <property type="molecule type" value="Genomic_DNA"/>
</dbReference>
<dbReference type="InterPro" id="IPR036390">
    <property type="entry name" value="WH_DNA-bd_sf"/>
</dbReference>
<reference evidence="6 7" key="1">
    <citation type="journal article" date="2019" name="Int. J. Syst. Evol. Microbiol.">
        <title>The Global Catalogue of Microorganisms (GCM) 10K type strain sequencing project: providing services to taxonomists for standard genome sequencing and annotation.</title>
        <authorList>
            <consortium name="The Broad Institute Genomics Platform"/>
            <consortium name="The Broad Institute Genome Sequencing Center for Infectious Disease"/>
            <person name="Wu L."/>
            <person name="Ma J."/>
        </authorList>
    </citation>
    <scope>NUCLEOTIDE SEQUENCE [LARGE SCALE GENOMIC DNA]</scope>
    <source>
        <strain evidence="6 7">JCM 16221</strain>
    </source>
</reference>
<dbReference type="PANTHER" id="PTHR30346">
    <property type="entry name" value="TRANSCRIPTIONAL DUAL REGULATOR HCAR-RELATED"/>
    <property type="match status" value="1"/>
</dbReference>
<evidence type="ECO:0000259" key="5">
    <source>
        <dbReference type="PROSITE" id="PS50931"/>
    </source>
</evidence>
<gene>
    <name evidence="6" type="ORF">GCM10009854_31140</name>
</gene>
<dbReference type="InterPro" id="IPR000847">
    <property type="entry name" value="LysR_HTH_N"/>
</dbReference>
<evidence type="ECO:0000256" key="1">
    <source>
        <dbReference type="ARBA" id="ARBA00009437"/>
    </source>
</evidence>
<name>A0ABN3GII1_9PSEU</name>
<keyword evidence="3" id="KW-0238">DNA-binding</keyword>
<dbReference type="RefSeq" id="WP_344132397.1">
    <property type="nucleotide sequence ID" value="NZ_BAAARA010000009.1"/>
</dbReference>
<dbReference type="Proteomes" id="UP001501218">
    <property type="component" value="Unassembled WGS sequence"/>
</dbReference>
<dbReference type="PROSITE" id="PS50931">
    <property type="entry name" value="HTH_LYSR"/>
    <property type="match status" value="1"/>
</dbReference>
<comment type="caution">
    <text evidence="6">The sequence shown here is derived from an EMBL/GenBank/DDBJ whole genome shotgun (WGS) entry which is preliminary data.</text>
</comment>
<dbReference type="CDD" id="cd05466">
    <property type="entry name" value="PBP2_LTTR_substrate"/>
    <property type="match status" value="1"/>
</dbReference>
<evidence type="ECO:0000313" key="7">
    <source>
        <dbReference type="Proteomes" id="UP001501218"/>
    </source>
</evidence>
<dbReference type="Pfam" id="PF03466">
    <property type="entry name" value="LysR_substrate"/>
    <property type="match status" value="1"/>
</dbReference>
<dbReference type="Gene3D" id="3.40.190.10">
    <property type="entry name" value="Periplasmic binding protein-like II"/>
    <property type="match status" value="2"/>
</dbReference>
<evidence type="ECO:0000256" key="3">
    <source>
        <dbReference type="ARBA" id="ARBA00023125"/>
    </source>
</evidence>
<sequence length="322" mass="34825">MQLKDANRYRVDWLISFAAVIRHGGFSAAAKALYRSQSRVSTHVAELEQAIGAQLFDRSAHPPQLTPEGRLLQRHCDEILRRLEALSDLSSASGSARGEVHVGLYPSAAAYVFPRAVLRLQRSHPDISVVLHEADARTLEKALQHGEIDLSVRHTLPVVRASGFSSTVLWREPLVAVFPSAHPLAGAGSVRLRQLAEQTLVIMGESSQESGNQTEPHLAFANAGLQPNVGFRATQPQTMVSLVRHGLGVGMTNALAMTTANLDGTSLVPVADTSSERVVALWWHADQPRSAAIEAVREAILAVPPPRFPSRADSRPGEVLIP</sequence>
<dbReference type="PANTHER" id="PTHR30346:SF29">
    <property type="entry name" value="LYSR SUBSTRATE-BINDING"/>
    <property type="match status" value="1"/>
</dbReference>
<proteinExistence type="inferred from homology"/>
<keyword evidence="4" id="KW-0804">Transcription</keyword>